<keyword evidence="3 5" id="KW-1133">Transmembrane helix</keyword>
<keyword evidence="4 5" id="KW-0472">Membrane</keyword>
<feature type="transmembrane region" description="Helical" evidence="5">
    <location>
        <begin position="416"/>
        <end position="437"/>
    </location>
</feature>
<dbReference type="InterPro" id="IPR017978">
    <property type="entry name" value="GPCR_3_C"/>
</dbReference>
<dbReference type="Pfam" id="PF01547">
    <property type="entry name" value="SBP_bac_1"/>
    <property type="match status" value="1"/>
</dbReference>
<dbReference type="InterPro" id="IPR050490">
    <property type="entry name" value="Bact_solute-bd_prot1"/>
</dbReference>
<evidence type="ECO:0000256" key="1">
    <source>
        <dbReference type="ARBA" id="ARBA00004141"/>
    </source>
</evidence>
<accession>A0A1Y2FRH8</accession>
<dbReference type="Gene3D" id="3.40.190.10">
    <property type="entry name" value="Periplasmic binding protein-like II"/>
    <property type="match status" value="1"/>
</dbReference>
<evidence type="ECO:0000313" key="9">
    <source>
        <dbReference type="Proteomes" id="UP000193920"/>
    </source>
</evidence>
<evidence type="ECO:0000313" key="8">
    <source>
        <dbReference type="EMBL" id="ORY85904.1"/>
    </source>
</evidence>
<dbReference type="SUPFAM" id="SSF53850">
    <property type="entry name" value="Periplasmic binding protein-like II"/>
    <property type="match status" value="1"/>
</dbReference>
<keyword evidence="6" id="KW-0732">Signal</keyword>
<feature type="transmembrane region" description="Helical" evidence="5">
    <location>
        <begin position="631"/>
        <end position="651"/>
    </location>
</feature>
<sequence length="690" mass="81210">MNKYILYLFILLFYIGSIRCMKIGLIYFDDGFNEEYISNFVEEYNKYAEENNLEITLEKDNYVYTTSEQYSETLYFLLKSRSVKYDLIFIDIIDSDLFSEYLEDLEKYLSPSLIDEYKNGVLKDIKTNESKLVSLPLYIEYSMLFSNKDLLKKHKKEIPTTWNNLLDTANYIVTEERKNGTEIIGYSVDMTDSEDGFTSFYEYIYSYRNNIKDPYPELTGPEAKEAMIKLKELKDTLGTQGIRSSNQDIIKNLNSYDSLFIKGRNNMKHGDNFALSILPGKNEGISGSCIAGYSIGINKYISDEKKEHSAQILNYILSSEFQRKINMDRGYQSGLKEFYDDSDQCQQYSQCQSLKMSQLLMKPINATNNYRIYSSKFRNYLSKYLYRDSDLEDCLFNIRQLTKVYYQENSSTLNKIILFMITVSYIFMIVSYCLAFTKKHRYKFRLLNKFYWFIYILGLALMMAYGHTAIGVLNDVKCKIRPLLISVGFTLSNTLLLIRMLINFPESNRRFVRFCEKHFGFSVIIAISIDIILNILLLFNSYEVYTITDGDLLYNTCEMKSFKGHMFLGFIYLYKIFIILSLYIVTFLEWNLKEFKEDIHYMAGVLFITSIIYIIYGTISLIKIKGLVEEFIIPTVILYIYGFSNFLIYFFSRFFLEKEKDDDEKINIKNYRYNPGSKMELTKNIVVVIV</sequence>
<evidence type="ECO:0000256" key="3">
    <source>
        <dbReference type="ARBA" id="ARBA00022989"/>
    </source>
</evidence>
<feature type="transmembrane region" description="Helical" evidence="5">
    <location>
        <begin position="449"/>
        <end position="468"/>
    </location>
</feature>
<feature type="chain" id="PRO_5013186463" evidence="6">
    <location>
        <begin position="21"/>
        <end position="690"/>
    </location>
</feature>
<comment type="caution">
    <text evidence="8">The sequence shown here is derived from an EMBL/GenBank/DDBJ whole genome shotgun (WGS) entry which is preliminary data.</text>
</comment>
<keyword evidence="9" id="KW-1185">Reference proteome</keyword>
<evidence type="ECO:0000256" key="5">
    <source>
        <dbReference type="SAM" id="Phobius"/>
    </source>
</evidence>
<dbReference type="InterPro" id="IPR006059">
    <property type="entry name" value="SBP"/>
</dbReference>
<feature type="signal peptide" evidence="6">
    <location>
        <begin position="1"/>
        <end position="20"/>
    </location>
</feature>
<protein>
    <submittedName>
        <fullName evidence="8">Periplasmic binding protein-like II</fullName>
    </submittedName>
</protein>
<feature type="transmembrane region" description="Helical" evidence="5">
    <location>
        <begin position="519"/>
        <end position="542"/>
    </location>
</feature>
<gene>
    <name evidence="8" type="ORF">LY90DRAFT_159176</name>
</gene>
<dbReference type="Proteomes" id="UP000193920">
    <property type="component" value="Unassembled WGS sequence"/>
</dbReference>
<dbReference type="PANTHER" id="PTHR43649">
    <property type="entry name" value="ARABINOSE-BINDING PROTEIN-RELATED"/>
    <property type="match status" value="1"/>
</dbReference>
<feature type="transmembrane region" description="Helical" evidence="5">
    <location>
        <begin position="480"/>
        <end position="498"/>
    </location>
</feature>
<dbReference type="OrthoDB" id="5574009at2759"/>
<dbReference type="EMBL" id="MCOG01000003">
    <property type="protein sequence ID" value="ORY85904.1"/>
    <property type="molecule type" value="Genomic_DNA"/>
</dbReference>
<feature type="domain" description="G-protein coupled receptors family 3 profile" evidence="7">
    <location>
        <begin position="416"/>
        <end position="651"/>
    </location>
</feature>
<feature type="transmembrane region" description="Helical" evidence="5">
    <location>
        <begin position="562"/>
        <end position="587"/>
    </location>
</feature>
<dbReference type="PANTHER" id="PTHR43649:SF12">
    <property type="entry name" value="DIACETYLCHITOBIOSE BINDING PROTEIN DASA"/>
    <property type="match status" value="1"/>
</dbReference>
<keyword evidence="2 5" id="KW-0812">Transmembrane</keyword>
<reference evidence="8 9" key="1">
    <citation type="submission" date="2016-08" db="EMBL/GenBank/DDBJ databases">
        <title>A Parts List for Fungal Cellulosomes Revealed by Comparative Genomics.</title>
        <authorList>
            <consortium name="DOE Joint Genome Institute"/>
            <person name="Haitjema C.H."/>
            <person name="Gilmore S.P."/>
            <person name="Henske J.K."/>
            <person name="Solomon K.V."/>
            <person name="De Groot R."/>
            <person name="Kuo A."/>
            <person name="Mondo S.J."/>
            <person name="Salamov A.A."/>
            <person name="Labutti K."/>
            <person name="Zhao Z."/>
            <person name="Chiniquy J."/>
            <person name="Barry K."/>
            <person name="Brewer H.M."/>
            <person name="Purvine S.O."/>
            <person name="Wright A.T."/>
            <person name="Boxma B."/>
            <person name="Van Alen T."/>
            <person name="Hackstein J.H."/>
            <person name="Baker S.E."/>
            <person name="Grigoriev I.V."/>
            <person name="O'Malley M.A."/>
        </authorList>
    </citation>
    <scope>NUCLEOTIDE SEQUENCE [LARGE SCALE GENOMIC DNA]</scope>
    <source>
        <strain evidence="8 9">G1</strain>
    </source>
</reference>
<evidence type="ECO:0000256" key="6">
    <source>
        <dbReference type="SAM" id="SignalP"/>
    </source>
</evidence>
<evidence type="ECO:0000259" key="7">
    <source>
        <dbReference type="Pfam" id="PF00003"/>
    </source>
</evidence>
<evidence type="ECO:0000256" key="2">
    <source>
        <dbReference type="ARBA" id="ARBA00022692"/>
    </source>
</evidence>
<name>A0A1Y2FRH8_9FUNG</name>
<evidence type="ECO:0000256" key="4">
    <source>
        <dbReference type="ARBA" id="ARBA00023136"/>
    </source>
</evidence>
<feature type="transmembrane region" description="Helical" evidence="5">
    <location>
        <begin position="599"/>
        <end position="619"/>
    </location>
</feature>
<dbReference type="GO" id="GO:0016020">
    <property type="term" value="C:membrane"/>
    <property type="evidence" value="ECO:0007669"/>
    <property type="project" value="UniProtKB-SubCell"/>
</dbReference>
<dbReference type="GO" id="GO:0004930">
    <property type="term" value="F:G protein-coupled receptor activity"/>
    <property type="evidence" value="ECO:0007669"/>
    <property type="project" value="InterPro"/>
</dbReference>
<organism evidence="8 9">
    <name type="scientific">Neocallimastix californiae</name>
    <dbReference type="NCBI Taxonomy" id="1754190"/>
    <lineage>
        <taxon>Eukaryota</taxon>
        <taxon>Fungi</taxon>
        <taxon>Fungi incertae sedis</taxon>
        <taxon>Chytridiomycota</taxon>
        <taxon>Chytridiomycota incertae sedis</taxon>
        <taxon>Neocallimastigomycetes</taxon>
        <taxon>Neocallimastigales</taxon>
        <taxon>Neocallimastigaceae</taxon>
        <taxon>Neocallimastix</taxon>
    </lineage>
</organism>
<proteinExistence type="predicted"/>
<comment type="subcellular location">
    <subcellularLocation>
        <location evidence="1">Membrane</location>
        <topology evidence="1">Multi-pass membrane protein</topology>
    </subcellularLocation>
</comment>
<dbReference type="AlphaFoldDB" id="A0A1Y2FRH8"/>
<dbReference type="Pfam" id="PF00003">
    <property type="entry name" value="7tm_3"/>
    <property type="match status" value="1"/>
</dbReference>